<dbReference type="CDD" id="cd00586">
    <property type="entry name" value="4HBT"/>
    <property type="match status" value="1"/>
</dbReference>
<name>A0A1H8DUS9_9RHOB</name>
<dbReference type="Pfam" id="PF13279">
    <property type="entry name" value="4HBT_2"/>
    <property type="match status" value="1"/>
</dbReference>
<comment type="similarity">
    <text evidence="1">Belongs to the 4-hydroxybenzoyl-CoA thioesterase family.</text>
</comment>
<evidence type="ECO:0000313" key="3">
    <source>
        <dbReference type="EMBL" id="SEN10604.1"/>
    </source>
</evidence>
<dbReference type="PANTHER" id="PTHR31793">
    <property type="entry name" value="4-HYDROXYBENZOYL-COA THIOESTERASE FAMILY MEMBER"/>
    <property type="match status" value="1"/>
</dbReference>
<keyword evidence="2 3" id="KW-0378">Hydrolase</keyword>
<organism evidence="3 4">
    <name type="scientific">Palleronia pelagia</name>
    <dbReference type="NCBI Taxonomy" id="387096"/>
    <lineage>
        <taxon>Bacteria</taxon>
        <taxon>Pseudomonadati</taxon>
        <taxon>Pseudomonadota</taxon>
        <taxon>Alphaproteobacteria</taxon>
        <taxon>Rhodobacterales</taxon>
        <taxon>Roseobacteraceae</taxon>
        <taxon>Palleronia</taxon>
    </lineage>
</organism>
<evidence type="ECO:0000256" key="1">
    <source>
        <dbReference type="ARBA" id="ARBA00005953"/>
    </source>
</evidence>
<dbReference type="SUPFAM" id="SSF54637">
    <property type="entry name" value="Thioesterase/thiol ester dehydrase-isomerase"/>
    <property type="match status" value="1"/>
</dbReference>
<protein>
    <submittedName>
        <fullName evidence="3">Acyl-CoA thioester hydrolase</fullName>
    </submittedName>
</protein>
<keyword evidence="4" id="KW-1185">Reference proteome</keyword>
<dbReference type="InterPro" id="IPR050563">
    <property type="entry name" value="4-hydroxybenzoyl-CoA_TE"/>
</dbReference>
<dbReference type="EMBL" id="FOCM01000002">
    <property type="protein sequence ID" value="SEN10604.1"/>
    <property type="molecule type" value="Genomic_DNA"/>
</dbReference>
<reference evidence="4" key="1">
    <citation type="submission" date="2016-10" db="EMBL/GenBank/DDBJ databases">
        <authorList>
            <person name="Varghese N."/>
            <person name="Submissions S."/>
        </authorList>
    </citation>
    <scope>NUCLEOTIDE SEQUENCE [LARGE SCALE GENOMIC DNA]</scope>
    <source>
        <strain evidence="4">DSM 26893</strain>
    </source>
</reference>
<dbReference type="PANTHER" id="PTHR31793:SF27">
    <property type="entry name" value="NOVEL THIOESTERASE SUPERFAMILY DOMAIN AND SAPOSIN A-TYPE DOMAIN CONTAINING PROTEIN (0610012H03RIK)"/>
    <property type="match status" value="1"/>
</dbReference>
<dbReference type="Proteomes" id="UP000199372">
    <property type="component" value="Unassembled WGS sequence"/>
</dbReference>
<evidence type="ECO:0000313" key="4">
    <source>
        <dbReference type="Proteomes" id="UP000199372"/>
    </source>
</evidence>
<dbReference type="Gene3D" id="3.10.129.10">
    <property type="entry name" value="Hotdog Thioesterase"/>
    <property type="match status" value="1"/>
</dbReference>
<dbReference type="AlphaFoldDB" id="A0A1H8DUS9"/>
<dbReference type="OrthoDB" id="9799036at2"/>
<proteinExistence type="inferred from homology"/>
<dbReference type="InterPro" id="IPR029069">
    <property type="entry name" value="HotDog_dom_sf"/>
</dbReference>
<accession>A0A1H8DUS9</accession>
<evidence type="ECO:0000256" key="2">
    <source>
        <dbReference type="ARBA" id="ARBA00022801"/>
    </source>
</evidence>
<gene>
    <name evidence="3" type="ORF">SAMN04488011_102471</name>
</gene>
<dbReference type="RefSeq" id="WP_091844763.1">
    <property type="nucleotide sequence ID" value="NZ_FOCM01000002.1"/>
</dbReference>
<dbReference type="GO" id="GO:0047617">
    <property type="term" value="F:fatty acyl-CoA hydrolase activity"/>
    <property type="evidence" value="ECO:0007669"/>
    <property type="project" value="TreeGrafter"/>
</dbReference>
<sequence length="144" mass="16125">MTATPGRRSDYFAFRTMPTRWFDNDVYGHMNNALHYQFFDTAVNAPLVERELLDPATSPTIFLVVESGCRYFAPLGFPQDITAGLRVAKLGRSAVTYELGLFGGDAEVAAAEGHFVHVNVDRETNRPAPIPDQLRAYLEDLRMV</sequence>